<keyword evidence="4" id="KW-1185">Reference proteome</keyword>
<feature type="compositionally biased region" description="Pro residues" evidence="1">
    <location>
        <begin position="316"/>
        <end position="328"/>
    </location>
</feature>
<comment type="caution">
    <text evidence="3">The sequence shown here is derived from an EMBL/GenBank/DDBJ whole genome shotgun (WGS) entry which is preliminary data.</text>
</comment>
<evidence type="ECO:0000256" key="1">
    <source>
        <dbReference type="SAM" id="MobiDB-lite"/>
    </source>
</evidence>
<dbReference type="Proteomes" id="UP001595914">
    <property type="component" value="Unassembled WGS sequence"/>
</dbReference>
<proteinExistence type="predicted"/>
<dbReference type="PANTHER" id="PTHR24094">
    <property type="entry name" value="SECRETED PROTEIN"/>
    <property type="match status" value="1"/>
</dbReference>
<feature type="region of interest" description="Disordered" evidence="1">
    <location>
        <begin position="287"/>
        <end position="338"/>
    </location>
</feature>
<accession>A0ABV9FX57</accession>
<feature type="region of interest" description="Disordered" evidence="1">
    <location>
        <begin position="45"/>
        <end position="90"/>
    </location>
</feature>
<dbReference type="PANTHER" id="PTHR24094:SF15">
    <property type="entry name" value="AMP-DEPENDENT SYNTHETASE_LIGASE DOMAIN-CONTAINING PROTEIN-RELATED"/>
    <property type="match status" value="1"/>
</dbReference>
<gene>
    <name evidence="3" type="ORF">ACFO6S_17955</name>
</gene>
<dbReference type="SMART" id="SM00894">
    <property type="entry name" value="Excalibur"/>
    <property type="match status" value="1"/>
</dbReference>
<feature type="region of interest" description="Disordered" evidence="1">
    <location>
        <begin position="358"/>
        <end position="380"/>
    </location>
</feature>
<protein>
    <submittedName>
        <fullName evidence="3">DUF1524 domain-containing protein</fullName>
    </submittedName>
</protein>
<dbReference type="Pfam" id="PF07510">
    <property type="entry name" value="GmrSD_C"/>
    <property type="match status" value="1"/>
</dbReference>
<dbReference type="InterPro" id="IPR008613">
    <property type="entry name" value="Excalibur_Ca-bd_domain"/>
</dbReference>
<feature type="domain" description="Excalibur calcium-binding" evidence="2">
    <location>
        <begin position="344"/>
        <end position="380"/>
    </location>
</feature>
<dbReference type="EMBL" id="JBHSFO010000012">
    <property type="protein sequence ID" value="MFC4605588.1"/>
    <property type="molecule type" value="Genomic_DNA"/>
</dbReference>
<dbReference type="Pfam" id="PF05901">
    <property type="entry name" value="Excalibur"/>
    <property type="match status" value="1"/>
</dbReference>
<name>A0ABV9FX57_9NOCA</name>
<dbReference type="RefSeq" id="WP_378419302.1">
    <property type="nucleotide sequence ID" value="NZ_JBHSFO010000012.1"/>
</dbReference>
<organism evidence="3 4">
    <name type="scientific">Rhodococcus kronopolitis</name>
    <dbReference type="NCBI Taxonomy" id="1460226"/>
    <lineage>
        <taxon>Bacteria</taxon>
        <taxon>Bacillati</taxon>
        <taxon>Actinomycetota</taxon>
        <taxon>Actinomycetes</taxon>
        <taxon>Mycobacteriales</taxon>
        <taxon>Nocardiaceae</taxon>
        <taxon>Rhodococcus</taxon>
    </lineage>
</organism>
<evidence type="ECO:0000259" key="2">
    <source>
        <dbReference type="SMART" id="SM00894"/>
    </source>
</evidence>
<dbReference type="InterPro" id="IPR011089">
    <property type="entry name" value="GmrSD_C"/>
</dbReference>
<feature type="compositionally biased region" description="Low complexity" evidence="1">
    <location>
        <begin position="329"/>
        <end position="338"/>
    </location>
</feature>
<reference evidence="4" key="1">
    <citation type="journal article" date="2019" name="Int. J. Syst. Evol. Microbiol.">
        <title>The Global Catalogue of Microorganisms (GCM) 10K type strain sequencing project: providing services to taxonomists for standard genome sequencing and annotation.</title>
        <authorList>
            <consortium name="The Broad Institute Genomics Platform"/>
            <consortium name="The Broad Institute Genome Sequencing Center for Infectious Disease"/>
            <person name="Wu L."/>
            <person name="Ma J."/>
        </authorList>
    </citation>
    <scope>NUCLEOTIDE SEQUENCE [LARGE SCALE GENOMIC DNA]</scope>
    <source>
        <strain evidence="4">CCUG 54520</strain>
    </source>
</reference>
<evidence type="ECO:0000313" key="4">
    <source>
        <dbReference type="Proteomes" id="UP001595914"/>
    </source>
</evidence>
<sequence>MHRQNIPSPVPAVGPTRTRTRLVASIVGAACVAAALSACTPEEAPRPAATAEVTEAPATTRTSTTTAATTTYSTVPTEPSPTAAPPETGAATPEAAAVALSALAALPVKGRAAKTGYDRALFGQTWSDDVTVDGGHNGCDTRNDILRRDLTGVALKPGTSGCTVLTGTLADAYTGTAIPFTRGQGTSTAVQVDHVVALSDAWQKGAQQLDEPTLRNFANDPRNLQAVDGPTNLAKGDGDAATWLPPNKAYRCTYVARQVEVKAAYGLWVTAAERDAIARVLTSCGGGEPAPVVPAASDADDDRARHPAPVRLVDPAPAPAPEPDPEPAAVPQEVPAAEPSTRTYYANCSAVRAAGADPIYAGQPGYSGKLDGDGDGVACE</sequence>
<feature type="compositionally biased region" description="Low complexity" evidence="1">
    <location>
        <begin position="45"/>
        <end position="77"/>
    </location>
</feature>
<evidence type="ECO:0000313" key="3">
    <source>
        <dbReference type="EMBL" id="MFC4605588.1"/>
    </source>
</evidence>